<evidence type="ECO:0000256" key="2">
    <source>
        <dbReference type="ARBA" id="ARBA00022512"/>
    </source>
</evidence>
<dbReference type="GO" id="GO:0007155">
    <property type="term" value="P:cell adhesion"/>
    <property type="evidence" value="ECO:0007669"/>
    <property type="project" value="InterPro"/>
</dbReference>
<dbReference type="Pfam" id="PF00746">
    <property type="entry name" value="Gram_pos_anchor"/>
    <property type="match status" value="1"/>
</dbReference>
<organism evidence="10 11">
    <name type="scientific">Streptococcus ferus</name>
    <dbReference type="NCBI Taxonomy" id="1345"/>
    <lineage>
        <taxon>Bacteria</taxon>
        <taxon>Bacillati</taxon>
        <taxon>Bacillota</taxon>
        <taxon>Bacilli</taxon>
        <taxon>Lactobacillales</taxon>
        <taxon>Streptococcaceae</taxon>
        <taxon>Streptococcus</taxon>
    </lineage>
</organism>
<feature type="transmembrane region" description="Helical" evidence="7">
    <location>
        <begin position="752"/>
        <end position="772"/>
    </location>
</feature>
<dbReference type="Gene3D" id="2.60.40.740">
    <property type="match status" value="1"/>
</dbReference>
<comment type="subcellular location">
    <subcellularLocation>
        <location evidence="1">Secreted</location>
        <location evidence="1">Cell wall</location>
    </subcellularLocation>
</comment>
<evidence type="ECO:0000256" key="4">
    <source>
        <dbReference type="ARBA" id="ARBA00022729"/>
    </source>
</evidence>
<keyword evidence="7" id="KW-0812">Transmembrane</keyword>
<feature type="domain" description="Gram-positive cocci surface proteins LPxTG" evidence="9">
    <location>
        <begin position="745"/>
        <end position="776"/>
    </location>
</feature>
<dbReference type="InterPro" id="IPR038174">
    <property type="entry name" value="Strep_pil_link_sf"/>
</dbReference>
<dbReference type="NCBIfam" id="TIGR01167">
    <property type="entry name" value="LPXTG_anchor"/>
    <property type="match status" value="1"/>
</dbReference>
<evidence type="ECO:0000256" key="1">
    <source>
        <dbReference type="ARBA" id="ARBA00004191"/>
    </source>
</evidence>
<dbReference type="NCBIfam" id="TIGR03786">
    <property type="entry name" value="strep_pil_rpt"/>
    <property type="match status" value="1"/>
</dbReference>
<dbReference type="InterPro" id="IPR008966">
    <property type="entry name" value="Adhesion_dom_sf"/>
</dbReference>
<dbReference type="PROSITE" id="PS50847">
    <property type="entry name" value="GRAM_POS_ANCHORING"/>
    <property type="match status" value="1"/>
</dbReference>
<feature type="chain" id="PRO_5016122414" evidence="8">
    <location>
        <begin position="28"/>
        <end position="776"/>
    </location>
</feature>
<keyword evidence="7" id="KW-1133">Transmembrane helix</keyword>
<evidence type="ECO:0000256" key="5">
    <source>
        <dbReference type="ARBA" id="ARBA00023088"/>
    </source>
</evidence>
<keyword evidence="5" id="KW-0572">Peptidoglycan-anchor</keyword>
<dbReference type="Pfam" id="PF12892">
    <property type="entry name" value="FctA"/>
    <property type="match status" value="1"/>
</dbReference>
<dbReference type="Gene3D" id="2.60.40.1280">
    <property type="match status" value="1"/>
</dbReference>
<gene>
    <name evidence="10" type="ORF">NCTC12278_00197</name>
</gene>
<dbReference type="RefSeq" id="WP_111703004.1">
    <property type="nucleotide sequence ID" value="NZ_LS483343.1"/>
</dbReference>
<feature type="compositionally biased region" description="Low complexity" evidence="6">
    <location>
        <begin position="584"/>
        <end position="722"/>
    </location>
</feature>
<dbReference type="STRING" id="1123303.GCA_000372425_01523"/>
<feature type="signal peptide" evidence="8">
    <location>
        <begin position="1"/>
        <end position="27"/>
    </location>
</feature>
<name>A0A2X3VN99_9STRE</name>
<evidence type="ECO:0000313" key="10">
    <source>
        <dbReference type="EMBL" id="SQF39155.1"/>
    </source>
</evidence>
<keyword evidence="2" id="KW-0134">Cell wall</keyword>
<reference evidence="10 11" key="1">
    <citation type="submission" date="2018-06" db="EMBL/GenBank/DDBJ databases">
        <authorList>
            <consortium name="Pathogen Informatics"/>
            <person name="Doyle S."/>
        </authorList>
    </citation>
    <scope>NUCLEOTIDE SEQUENCE [LARGE SCALE GENOMIC DNA]</scope>
    <source>
        <strain evidence="10 11">NCTC12278</strain>
    </source>
</reference>
<keyword evidence="4 8" id="KW-0732">Signal</keyword>
<evidence type="ECO:0000259" key="9">
    <source>
        <dbReference type="PROSITE" id="PS50847"/>
    </source>
</evidence>
<dbReference type="KEGG" id="sfer:NCTC12278_00197"/>
<dbReference type="Proteomes" id="UP000249495">
    <property type="component" value="Chromosome 1"/>
</dbReference>
<dbReference type="Gene3D" id="2.60.40.10">
    <property type="entry name" value="Immunoglobulins"/>
    <property type="match status" value="1"/>
</dbReference>
<dbReference type="EMBL" id="LS483343">
    <property type="protein sequence ID" value="SQF39155.1"/>
    <property type="molecule type" value="Genomic_DNA"/>
</dbReference>
<evidence type="ECO:0000256" key="7">
    <source>
        <dbReference type="SAM" id="Phobius"/>
    </source>
</evidence>
<keyword evidence="3" id="KW-0964">Secreted</keyword>
<dbReference type="InterPro" id="IPR013783">
    <property type="entry name" value="Ig-like_fold"/>
</dbReference>
<dbReference type="InterPro" id="IPR019931">
    <property type="entry name" value="LPXTG_anchor"/>
</dbReference>
<sequence>MKKIWMFFLVPALLLTSFIFSSQKVDAQELTNVITSVKLYDIGNGREVSKDASGTYLLTQNVTYRFDTAFDLSKYNGQLQDGDTFTFTIPAPATVKDGTSIPLVDKATNVEVGTAVVSSNGDSQGGVVTVTLKNLAAYLKATGAEQVRDVKGNFFVDFLSSKLVTNETWTYPSTETSTTITNKITVSERKANDFSAAIGIENYAKIGGVLTKRSYNSAELGKSGDYVHPWTVRLNARQATYMTPLVLKDSISETGGPMQYIPTSVKVYAGYYRPESFALTRSATLVEGVDYTITYNSSYTDFTLSILKPSSFIAANGQPAAFQVVYDTTSPADGSMVGNTISVTNDDTALTTTTTNNRTSFYAERSSRISEGGSISLDTGYRLVLYKQDAETGATLAGAIFKVVTPSGREITLPATDANGRTYSEIFSSEEVAKGQFTVTEVQAPDGYQLLTDPVKVTIGSAGAIRIIKNTKISPATASLQITKSLTGRHLKEGEFSFELKDANNQVLQTKTNAENGQVTFDDLTFDKTGTYTYTISEVKGDLADITYSDKEITATVEVTQQDGKYVAAVTYSPDASIENQYVTTTTTTESTTTTTSTTATTTTEATTTSTTSATTESSTSSTSTSTAATSSSTTTASTTATTEATTTSTTSATTESSTSSTSTSTAATSSSTTTASTTATTEAATTSTTSATTESSTSSTTTGTAATSSSTTTIGNTTTATVDPSTGSDPSQTTSKKPFKKSGLPSTGEQAGLWLSIIGVVVIVAAAIYFYRTRR</sequence>
<evidence type="ECO:0000256" key="6">
    <source>
        <dbReference type="SAM" id="MobiDB-lite"/>
    </source>
</evidence>
<proteinExistence type="predicted"/>
<dbReference type="Gene3D" id="2.60.40.3050">
    <property type="match status" value="1"/>
</dbReference>
<dbReference type="InterPro" id="IPR041033">
    <property type="entry name" value="SpaA_PFL_dom_1"/>
</dbReference>
<dbReference type="AlphaFoldDB" id="A0A2X3VN99"/>
<evidence type="ECO:0000256" key="8">
    <source>
        <dbReference type="SAM" id="SignalP"/>
    </source>
</evidence>
<dbReference type="SUPFAM" id="SSF49401">
    <property type="entry name" value="Bacterial adhesins"/>
    <property type="match status" value="2"/>
</dbReference>
<feature type="compositionally biased region" description="Polar residues" evidence="6">
    <location>
        <begin position="723"/>
        <end position="737"/>
    </location>
</feature>
<feature type="region of interest" description="Disordered" evidence="6">
    <location>
        <begin position="583"/>
        <end position="748"/>
    </location>
</feature>
<accession>A0A2X3VN99</accession>
<evidence type="ECO:0000313" key="11">
    <source>
        <dbReference type="Proteomes" id="UP000249495"/>
    </source>
</evidence>
<dbReference type="InterPro" id="IPR011252">
    <property type="entry name" value="Fibrogen-bd_dom1"/>
</dbReference>
<keyword evidence="11" id="KW-1185">Reference proteome</keyword>
<protein>
    <submittedName>
        <fullName evidence="10">Cell wall surface anchor family protein</fullName>
    </submittedName>
</protein>
<keyword evidence="7" id="KW-0472">Membrane</keyword>
<dbReference type="InterPro" id="IPR022464">
    <property type="entry name" value="Strep_pil_isopept_link"/>
</dbReference>
<evidence type="ECO:0000256" key="3">
    <source>
        <dbReference type="ARBA" id="ARBA00022525"/>
    </source>
</evidence>
<dbReference type="OrthoDB" id="1744455at2"/>
<dbReference type="Pfam" id="PF17802">
    <property type="entry name" value="SpaA"/>
    <property type="match status" value="1"/>
</dbReference>